<evidence type="ECO:0000256" key="18">
    <source>
        <dbReference type="ARBA" id="ARBA00041416"/>
    </source>
</evidence>
<dbReference type="PROSITE" id="PS50929">
    <property type="entry name" value="ABC_TM1F"/>
    <property type="match status" value="1"/>
</dbReference>
<sequence length="1914" mass="213079">MAQKRINVNVTTNSNQISVYAASKFRVDINVSTRDESHLNNKYEILMEIITTDGGKQTILLDAKALVWFQMARISVSNFRVRFHSIPISLPRLSFASLSFTLSCGTEFTLRFSSHGSYVEIFSDCGGSYKLIDAFDAFPNTKNTIHQLFPFGSCERKFSILCVGECEFAFFTATKFKNAQLDNAWEGKCWDWKRMAFGTFYDWILSAKILNEEKKDESTCKSKKLFLTFHFANNWIKTMELPEGEIGVNVSPPAEVFSVRLGCQALVTSSFLHGNSWPSLCVFSGTSFGAIHFFQPAIGPQILRTFAGNEGMPFALRCDSNFRWLFSVGDDRSLRIWDIQKGAQLFSKFGHGARPFALEICEGERMIFTAGVDNYICIWRWSMDDEKKVINRLFLQRKIDISAATGGGGTIKSILLLETTRRDTGGRIGFPGFEMVLLLFNFESFQFSLIGSDRGSLSSLSLSLNATRFASSVGFKKMSAFAFVRLRGMPFLIFLDEKKMLSVEQIGGENEHSVAFADQIRTNFSASNGRPMAFRSDLFCFSESARCLALCAEFDRSLHFALFGECSFRSIRQSNFAQTEQLLWLQPESSRMLLAIAQNGQMIVYRICTSVDGNLQEISRLHSEKKLGKVQVVLLITDNETETDFPMGGVFLLGTRSGTLLAFSIHSGKLLLFNRIAHGTNDYEKTVTDLRIETINHSERAALKGNLISIGRDGILKRWHFQWERRKPSENGVTETFSLEPFSVRHLSIEWPCKIVSLDNSAVFIVGFHSDEFVVMDFKTFFILSTFRCGGGNRKWQFIVGTEADRRTLSLAYICKGVLRRVLLDVVEFCPIRPFLHSDDIVTMTSLEQNGHVLLLSGGTDRRLALSLFKPLATESINGPNCFASSFFCLDSSIVHRSNLECVYVVDDWLWHNETTDSSKRDKLILSVGGRSEICAWKLQVDNGNADNESGRKCLPQLHFLSSTDISAHSSGASPHQDCRLLAVRHLLYSPFLALLCSDGSLRIAKMLCSFRHRFPTFSLIFSKWTIRIPSLAMFTSLELLKHRKALLCTATDGHLYAFAISESMLQKHFGDSETVESVDNDNSQSSHLNSFFKLHFSPFLVEKCGLSSLATATVSEDNSIILIGSETGSISILEWKLGRKTPQEEAPGVVLLTRGDWHASTITALQAVPSPPSSFFILSVSLDCRLGLGLYDTLRHEIRPLRLFPLCVSDPASLLVLPLTGGHSPSDSSFFPHTFTSQQIDCFVSATKFLKSIQISAFSLPFVARLLRHAKCQQQQSVPVVKTNRQNAISTVSGNGTPTAPTLAELWSIVRPYLGWLLLSLIASAVVAYMNIRIPVLLGQLVNQIVAHLRDVRPLSAALDFQALRPLALRLLMAQLGQAFATFVCVTALFWMGERMSADLRTQLFSHLLRFPMHFFDTHRSGELGDCLNNDVQEFKSSFKLCAVQGLRTLAQTVGCAVSLWSVSPQMTLLTLGVVHSVILVGALFGSLLRRLSFQSQSQSALAAGVSGEALQNIRTVKVFAMEEAETELYRKEVRTACSLGERLGVGIGLFQALSNFFLNGIVLGVLYGGGQLVAEQQLSAGDLMSFMATAQIIQRSVSQFSLIFGNGIKAWTSCARILQFLRIDPNCHNHLSGNEQIPRHSLIGDIHLHNICFSYPTRPEKAVLNGIDLHFAGGQTTAICGSSGAGKSTIAALVECLYEPQNGKVTLDGRDIRSLDPLWLRQKAIGVISQEPILFSTSIRENIRYGRPNATEKEIRSAAELANAAEFIENFANGYDTLVGERGATLSGGQKQRIAIARALIKDPPILILDEATSALDAESERAVQLALGRVMRDRTVIIIAHRLSTIRNADRIYVLKNGQMVEKGTHDQLVRNRRGVYHSLVSEQRQKSPEEDEPTKTKAGPTEKMRRIFNF</sequence>
<feature type="domain" description="ABC transmembrane type-1" evidence="24">
    <location>
        <begin position="1319"/>
        <end position="1611"/>
    </location>
</feature>
<dbReference type="FunFam" id="3.40.50.300:FF:000403">
    <property type="entry name" value="ATP-binding cassette sub-family B member 8, mitochondrial"/>
    <property type="match status" value="1"/>
</dbReference>
<dbReference type="GO" id="GO:0006813">
    <property type="term" value="P:potassium ion transport"/>
    <property type="evidence" value="ECO:0007669"/>
    <property type="project" value="UniProtKB-KW"/>
</dbReference>
<dbReference type="PROSITE" id="PS50082">
    <property type="entry name" value="WD_REPEATS_2"/>
    <property type="match status" value="1"/>
</dbReference>
<keyword evidence="11" id="KW-0809">Transit peptide</keyword>
<dbReference type="InterPro" id="IPR019775">
    <property type="entry name" value="WD40_repeat_CS"/>
</dbReference>
<dbReference type="GO" id="GO:0005524">
    <property type="term" value="F:ATP binding"/>
    <property type="evidence" value="ECO:0007669"/>
    <property type="project" value="UniProtKB-KW"/>
</dbReference>
<keyword evidence="6 22" id="KW-0812">Transmembrane</keyword>
<evidence type="ECO:0000256" key="6">
    <source>
        <dbReference type="ARBA" id="ARBA00022692"/>
    </source>
</evidence>
<dbReference type="Gene3D" id="2.130.10.10">
    <property type="entry name" value="YVTN repeat-like/Quinoprotein amine dehydrogenase"/>
    <property type="match status" value="2"/>
</dbReference>
<evidence type="ECO:0000256" key="9">
    <source>
        <dbReference type="ARBA" id="ARBA00022792"/>
    </source>
</evidence>
<feature type="transmembrane region" description="Helical" evidence="22">
    <location>
        <begin position="1372"/>
        <end position="1393"/>
    </location>
</feature>
<feature type="domain" description="ABC transporter" evidence="23">
    <location>
        <begin position="1648"/>
        <end position="1885"/>
    </location>
</feature>
<evidence type="ECO:0000256" key="1">
    <source>
        <dbReference type="ARBA" id="ARBA00004448"/>
    </source>
</evidence>
<dbReference type="PANTHER" id="PTHR43394">
    <property type="entry name" value="ATP-DEPENDENT PERMEASE MDL1, MITOCHONDRIAL"/>
    <property type="match status" value="1"/>
</dbReference>
<keyword evidence="15" id="KW-0496">Mitochondrion</keyword>
<keyword evidence="3" id="KW-0813">Transport</keyword>
<feature type="region of interest" description="Disordered" evidence="21">
    <location>
        <begin position="1884"/>
        <end position="1914"/>
    </location>
</feature>
<dbReference type="CDD" id="cd03249">
    <property type="entry name" value="ABC_MTABC3_MDL1_MDL2"/>
    <property type="match status" value="1"/>
</dbReference>
<keyword evidence="4" id="KW-0633">Potassium transport</keyword>
<keyword evidence="13 22" id="KW-1133">Transmembrane helix</keyword>
<dbReference type="CDD" id="cd18574">
    <property type="entry name" value="ABC_6TM_ABCB8_like"/>
    <property type="match status" value="1"/>
</dbReference>
<dbReference type="InterPro" id="IPR017871">
    <property type="entry name" value="ABC_transporter-like_CS"/>
</dbReference>
<accession>A0ABD2INE4</accession>
<evidence type="ECO:0000256" key="5">
    <source>
        <dbReference type="ARBA" id="ARBA00022574"/>
    </source>
</evidence>
<evidence type="ECO:0000256" key="19">
    <source>
        <dbReference type="ARBA" id="ARBA00042968"/>
    </source>
</evidence>
<evidence type="ECO:0000313" key="26">
    <source>
        <dbReference type="Proteomes" id="UP001620645"/>
    </source>
</evidence>
<feature type="transmembrane region" description="Helical" evidence="22">
    <location>
        <begin position="1314"/>
        <end position="1333"/>
    </location>
</feature>
<dbReference type="InterPro" id="IPR011527">
    <property type="entry name" value="ABC1_TM_dom"/>
</dbReference>
<evidence type="ECO:0000256" key="22">
    <source>
        <dbReference type="SAM" id="Phobius"/>
    </source>
</evidence>
<dbReference type="InterPro" id="IPR027417">
    <property type="entry name" value="P-loop_NTPase"/>
</dbReference>
<evidence type="ECO:0000256" key="8">
    <source>
        <dbReference type="ARBA" id="ARBA00022741"/>
    </source>
</evidence>
<keyword evidence="16 22" id="KW-0472">Membrane</keyword>
<keyword evidence="12" id="KW-0630">Potassium</keyword>
<evidence type="ECO:0000256" key="21">
    <source>
        <dbReference type="SAM" id="MobiDB-lite"/>
    </source>
</evidence>
<reference evidence="25 26" key="1">
    <citation type="submission" date="2024-10" db="EMBL/GenBank/DDBJ databases">
        <authorList>
            <person name="Kim D."/>
        </authorList>
    </citation>
    <scope>NUCLEOTIDE SEQUENCE [LARGE SCALE GENOMIC DNA]</scope>
    <source>
        <strain evidence="25">Taebaek</strain>
    </source>
</reference>
<comment type="caution">
    <text evidence="25">The sequence shown here is derived from an EMBL/GenBank/DDBJ whole genome shotgun (WGS) entry which is preliminary data.</text>
</comment>
<dbReference type="Pfam" id="PF00400">
    <property type="entry name" value="WD40"/>
    <property type="match status" value="1"/>
</dbReference>
<dbReference type="InterPro" id="IPR015943">
    <property type="entry name" value="WD40/YVTN_repeat-like_dom_sf"/>
</dbReference>
<keyword evidence="14" id="KW-0406">Ion transport</keyword>
<dbReference type="PROSITE" id="PS00211">
    <property type="entry name" value="ABC_TRANSPORTER_1"/>
    <property type="match status" value="1"/>
</dbReference>
<keyword evidence="9" id="KW-0999">Mitochondrion inner membrane</keyword>
<feature type="transmembrane region" description="Helical" evidence="22">
    <location>
        <begin position="1470"/>
        <end position="1490"/>
    </location>
</feature>
<dbReference type="SUPFAM" id="SSF50998">
    <property type="entry name" value="Quinoprotein alcohol dehydrogenase-like"/>
    <property type="match status" value="1"/>
</dbReference>
<dbReference type="GO" id="GO:0005743">
    <property type="term" value="C:mitochondrial inner membrane"/>
    <property type="evidence" value="ECO:0007669"/>
    <property type="project" value="UniProtKB-SubCell"/>
</dbReference>
<evidence type="ECO:0000259" key="24">
    <source>
        <dbReference type="PROSITE" id="PS50929"/>
    </source>
</evidence>
<dbReference type="SMART" id="SM00382">
    <property type="entry name" value="AAA"/>
    <property type="match status" value="1"/>
</dbReference>
<evidence type="ECO:0000256" key="20">
    <source>
        <dbReference type="PROSITE-ProRule" id="PRU00221"/>
    </source>
</evidence>
<dbReference type="PROSITE" id="PS50893">
    <property type="entry name" value="ABC_TRANSPORTER_2"/>
    <property type="match status" value="1"/>
</dbReference>
<feature type="repeat" description="WD" evidence="20">
    <location>
        <begin position="306"/>
        <end position="347"/>
    </location>
</feature>
<keyword evidence="7" id="KW-0677">Repeat</keyword>
<protein>
    <recommendedName>
        <fullName evidence="17">Mitochondrial potassium channel ATP-binding subunit</fullName>
    </recommendedName>
    <alternativeName>
        <fullName evidence="19">ATP-binding cassette sub-family B member 8, mitochondrial</fullName>
    </alternativeName>
    <alternativeName>
        <fullName evidence="18">Mitochondrial sulfonylurea-receptor</fullName>
    </alternativeName>
</protein>
<evidence type="ECO:0000256" key="12">
    <source>
        <dbReference type="ARBA" id="ARBA00022958"/>
    </source>
</evidence>
<keyword evidence="26" id="KW-1185">Reference proteome</keyword>
<evidence type="ECO:0000256" key="14">
    <source>
        <dbReference type="ARBA" id="ARBA00023065"/>
    </source>
</evidence>
<dbReference type="Pfam" id="PF00664">
    <property type="entry name" value="ABC_membrane"/>
    <property type="match status" value="1"/>
</dbReference>
<name>A0ABD2INE4_HETSC</name>
<dbReference type="EMBL" id="JBICCN010000286">
    <property type="protein sequence ID" value="KAL3080811.1"/>
    <property type="molecule type" value="Genomic_DNA"/>
</dbReference>
<keyword evidence="10" id="KW-0067">ATP-binding</keyword>
<comment type="similarity">
    <text evidence="2">Belongs to the ABC transporter superfamily. ABCB family. Multidrug resistance exporter (TC 3.A.1.201) subfamily.</text>
</comment>
<dbReference type="Pfam" id="PF00005">
    <property type="entry name" value="ABC_tran"/>
    <property type="match status" value="1"/>
</dbReference>
<dbReference type="InterPro" id="IPR011047">
    <property type="entry name" value="Quinoprotein_ADH-like_sf"/>
</dbReference>
<evidence type="ECO:0000256" key="4">
    <source>
        <dbReference type="ARBA" id="ARBA00022538"/>
    </source>
</evidence>
<gene>
    <name evidence="25" type="ORF">niasHS_014916</name>
</gene>
<evidence type="ECO:0000256" key="10">
    <source>
        <dbReference type="ARBA" id="ARBA00022840"/>
    </source>
</evidence>
<feature type="compositionally biased region" description="Basic and acidic residues" evidence="21">
    <location>
        <begin position="1904"/>
        <end position="1914"/>
    </location>
</feature>
<evidence type="ECO:0000256" key="16">
    <source>
        <dbReference type="ARBA" id="ARBA00023136"/>
    </source>
</evidence>
<keyword evidence="5 20" id="KW-0853">WD repeat</keyword>
<dbReference type="PROSITE" id="PS00678">
    <property type="entry name" value="WD_REPEATS_1"/>
    <property type="match status" value="1"/>
</dbReference>
<dbReference type="InterPro" id="IPR003439">
    <property type="entry name" value="ABC_transporter-like_ATP-bd"/>
</dbReference>
<dbReference type="SMART" id="SM00320">
    <property type="entry name" value="WD40"/>
    <property type="match status" value="2"/>
</dbReference>
<proteinExistence type="inferred from homology"/>
<evidence type="ECO:0000256" key="7">
    <source>
        <dbReference type="ARBA" id="ARBA00022737"/>
    </source>
</evidence>
<keyword evidence="8" id="KW-0547">Nucleotide-binding</keyword>
<dbReference type="InterPro" id="IPR001680">
    <property type="entry name" value="WD40_rpt"/>
</dbReference>
<dbReference type="SUPFAM" id="SSF101908">
    <property type="entry name" value="Putative isomerase YbhE"/>
    <property type="match status" value="1"/>
</dbReference>
<dbReference type="PANTHER" id="PTHR43394:SF17">
    <property type="entry name" value="MITOCHONDRIAL POTASSIUM CHANNEL ATP-BINDING SUBUNIT"/>
    <property type="match status" value="1"/>
</dbReference>
<dbReference type="SUPFAM" id="SSF90123">
    <property type="entry name" value="ABC transporter transmembrane region"/>
    <property type="match status" value="1"/>
</dbReference>
<evidence type="ECO:0000256" key="2">
    <source>
        <dbReference type="ARBA" id="ARBA00007577"/>
    </source>
</evidence>
<organism evidence="25 26">
    <name type="scientific">Heterodera schachtii</name>
    <name type="common">Sugarbeet cyst nematode worm</name>
    <name type="synonym">Tylenchus schachtii</name>
    <dbReference type="NCBI Taxonomy" id="97005"/>
    <lineage>
        <taxon>Eukaryota</taxon>
        <taxon>Metazoa</taxon>
        <taxon>Ecdysozoa</taxon>
        <taxon>Nematoda</taxon>
        <taxon>Chromadorea</taxon>
        <taxon>Rhabditida</taxon>
        <taxon>Tylenchina</taxon>
        <taxon>Tylenchomorpha</taxon>
        <taxon>Tylenchoidea</taxon>
        <taxon>Heteroderidae</taxon>
        <taxon>Heteroderinae</taxon>
        <taxon>Heterodera</taxon>
    </lineage>
</organism>
<evidence type="ECO:0000256" key="11">
    <source>
        <dbReference type="ARBA" id="ARBA00022946"/>
    </source>
</evidence>
<dbReference type="Gene3D" id="1.20.1560.10">
    <property type="entry name" value="ABC transporter type 1, transmembrane domain"/>
    <property type="match status" value="1"/>
</dbReference>
<evidence type="ECO:0000313" key="25">
    <source>
        <dbReference type="EMBL" id="KAL3080811.1"/>
    </source>
</evidence>
<dbReference type="InterPro" id="IPR039421">
    <property type="entry name" value="Type_1_exporter"/>
</dbReference>
<evidence type="ECO:0000256" key="13">
    <source>
        <dbReference type="ARBA" id="ARBA00022989"/>
    </source>
</evidence>
<evidence type="ECO:0000259" key="23">
    <source>
        <dbReference type="PROSITE" id="PS50893"/>
    </source>
</evidence>
<evidence type="ECO:0000256" key="15">
    <source>
        <dbReference type="ARBA" id="ARBA00023128"/>
    </source>
</evidence>
<dbReference type="SUPFAM" id="SSF52540">
    <property type="entry name" value="P-loop containing nucleoside triphosphate hydrolases"/>
    <property type="match status" value="1"/>
</dbReference>
<evidence type="ECO:0000256" key="3">
    <source>
        <dbReference type="ARBA" id="ARBA00022448"/>
    </source>
</evidence>
<dbReference type="InterPro" id="IPR036640">
    <property type="entry name" value="ABC1_TM_sf"/>
</dbReference>
<dbReference type="Proteomes" id="UP001620645">
    <property type="component" value="Unassembled WGS sequence"/>
</dbReference>
<dbReference type="InterPro" id="IPR003593">
    <property type="entry name" value="AAA+_ATPase"/>
</dbReference>
<evidence type="ECO:0000256" key="17">
    <source>
        <dbReference type="ARBA" id="ARBA00040439"/>
    </source>
</evidence>
<comment type="subcellular location">
    <subcellularLocation>
        <location evidence="1">Mitochondrion inner membrane</location>
        <topology evidence="1">Multi-pass membrane protein</topology>
    </subcellularLocation>
</comment>
<dbReference type="Gene3D" id="3.40.50.300">
    <property type="entry name" value="P-loop containing nucleotide triphosphate hydrolases"/>
    <property type="match status" value="1"/>
</dbReference>